<dbReference type="EMBL" id="AKHW03003404">
    <property type="protein sequence ID" value="KYO34473.1"/>
    <property type="molecule type" value="Genomic_DNA"/>
</dbReference>
<dbReference type="AlphaFoldDB" id="A0A151NCF2"/>
<proteinExistence type="inferred from homology"/>
<evidence type="ECO:0000256" key="2">
    <source>
        <dbReference type="ARBA" id="ARBA00008699"/>
    </source>
</evidence>
<evidence type="ECO:0000256" key="1">
    <source>
        <dbReference type="ARBA" id="ARBA00004292"/>
    </source>
</evidence>
<comment type="similarity">
    <text evidence="2">Belongs to the complex I NDUFA11 subunit family.</text>
</comment>
<evidence type="ECO:0000256" key="6">
    <source>
        <dbReference type="ARBA" id="ARBA00022989"/>
    </source>
</evidence>
<evidence type="ECO:0000256" key="8">
    <source>
        <dbReference type="ARBA" id="ARBA00023136"/>
    </source>
</evidence>
<evidence type="ECO:0000256" key="7">
    <source>
        <dbReference type="ARBA" id="ARBA00023128"/>
    </source>
</evidence>
<keyword evidence="13" id="KW-1185">Reference proteome</keyword>
<keyword evidence="8 11" id="KW-0472">Membrane</keyword>
<keyword evidence="7" id="KW-0496">Mitochondrion</keyword>
<dbReference type="PANTHER" id="PTHR21382:SF1">
    <property type="entry name" value="NADH DEHYDROGENASE [UBIQUINONE] 1 ALPHA SUBCOMPLEX SUBUNIT 11"/>
    <property type="match status" value="1"/>
</dbReference>
<feature type="transmembrane region" description="Helical" evidence="11">
    <location>
        <begin position="117"/>
        <end position="135"/>
    </location>
</feature>
<dbReference type="GO" id="GO:0005743">
    <property type="term" value="C:mitochondrial inner membrane"/>
    <property type="evidence" value="ECO:0007669"/>
    <property type="project" value="UniProtKB-SubCell"/>
</dbReference>
<dbReference type="PANTHER" id="PTHR21382">
    <property type="entry name" value="NADH-UBIQUINONE OXIDOREDUCTASE SUBUNIT"/>
    <property type="match status" value="1"/>
</dbReference>
<evidence type="ECO:0000256" key="11">
    <source>
        <dbReference type="SAM" id="Phobius"/>
    </source>
</evidence>
<evidence type="ECO:0000256" key="9">
    <source>
        <dbReference type="ARBA" id="ARBA00030608"/>
    </source>
</evidence>
<dbReference type="STRING" id="8496.A0A151NCF2"/>
<keyword evidence="6 11" id="KW-1133">Transmembrane helix</keyword>
<name>A0A151NCF2_ALLMI</name>
<evidence type="ECO:0000256" key="4">
    <source>
        <dbReference type="ARBA" id="ARBA00022692"/>
    </source>
</evidence>
<dbReference type="Proteomes" id="UP000050525">
    <property type="component" value="Unassembled WGS sequence"/>
</dbReference>
<keyword evidence="4 11" id="KW-0812">Transmembrane</keyword>
<protein>
    <recommendedName>
        <fullName evidence="3">NADH dehydrogenase [ubiquinone] 1 alpha subcomplex subunit 11</fullName>
    </recommendedName>
    <alternativeName>
        <fullName evidence="9">Complex I-B14.7</fullName>
    </alternativeName>
    <alternativeName>
        <fullName evidence="10">NADH-ubiquinone oxidoreductase subunit B14.7</fullName>
    </alternativeName>
</protein>
<evidence type="ECO:0000313" key="13">
    <source>
        <dbReference type="Proteomes" id="UP000050525"/>
    </source>
</evidence>
<evidence type="ECO:0000256" key="5">
    <source>
        <dbReference type="ARBA" id="ARBA00022792"/>
    </source>
</evidence>
<reference evidence="12 13" key="1">
    <citation type="journal article" date="2012" name="Genome Biol.">
        <title>Sequencing three crocodilian genomes to illuminate the evolution of archosaurs and amniotes.</title>
        <authorList>
            <person name="St John J.A."/>
            <person name="Braun E.L."/>
            <person name="Isberg S.R."/>
            <person name="Miles L.G."/>
            <person name="Chong A.Y."/>
            <person name="Gongora J."/>
            <person name="Dalzell P."/>
            <person name="Moran C."/>
            <person name="Bed'hom B."/>
            <person name="Abzhanov A."/>
            <person name="Burgess S.C."/>
            <person name="Cooksey A.M."/>
            <person name="Castoe T.A."/>
            <person name="Crawford N.G."/>
            <person name="Densmore L.D."/>
            <person name="Drew J.C."/>
            <person name="Edwards S.V."/>
            <person name="Faircloth B.C."/>
            <person name="Fujita M.K."/>
            <person name="Greenwold M.J."/>
            <person name="Hoffmann F.G."/>
            <person name="Howard J.M."/>
            <person name="Iguchi T."/>
            <person name="Janes D.E."/>
            <person name="Khan S.Y."/>
            <person name="Kohno S."/>
            <person name="de Koning A.J."/>
            <person name="Lance S.L."/>
            <person name="McCarthy F.M."/>
            <person name="McCormack J.E."/>
            <person name="Merchant M.E."/>
            <person name="Peterson D.G."/>
            <person name="Pollock D.D."/>
            <person name="Pourmand N."/>
            <person name="Raney B.J."/>
            <person name="Roessler K.A."/>
            <person name="Sanford J.R."/>
            <person name="Sawyer R.H."/>
            <person name="Schmidt C.J."/>
            <person name="Triplett E.W."/>
            <person name="Tuberville T.D."/>
            <person name="Venegas-Anaya M."/>
            <person name="Howard J.T."/>
            <person name="Jarvis E.D."/>
            <person name="Guillette L.J.Jr."/>
            <person name="Glenn T.C."/>
            <person name="Green R.E."/>
            <person name="Ray D.A."/>
        </authorList>
    </citation>
    <scope>NUCLEOTIDE SEQUENCE [LARGE SCALE GENOMIC DNA]</scope>
    <source>
        <strain evidence="12">KSC_2009_1</strain>
    </source>
</reference>
<dbReference type="Pfam" id="PF02466">
    <property type="entry name" value="Tim17"/>
    <property type="match status" value="1"/>
</dbReference>
<dbReference type="GO" id="GO:0006120">
    <property type="term" value="P:mitochondrial electron transport, NADH to ubiquinone"/>
    <property type="evidence" value="ECO:0007669"/>
    <property type="project" value="InterPro"/>
</dbReference>
<sequence length="151" mass="15498">MPTRGGVWDGTIACVEGSSHWCVYPGSAWTSTAATSLGLPISGLIGSIYHIVLKETSPALKAVQVAATSTVTMATVGAVFGLTTCFSAQIREKPEDPLNYFIGGCTSGMVFGVRTHSFTTGAGACAGLGILAAVIKMSKNEGWKFAPPPGL</sequence>
<evidence type="ECO:0000256" key="10">
    <source>
        <dbReference type="ARBA" id="ARBA00031497"/>
    </source>
</evidence>
<evidence type="ECO:0000256" key="3">
    <source>
        <dbReference type="ARBA" id="ARBA00018191"/>
    </source>
</evidence>
<gene>
    <name evidence="12" type="primary">NDUFA11</name>
    <name evidence="12" type="ORF">Y1Q_0011913</name>
</gene>
<accession>A0A151NCF2</accession>
<feature type="transmembrane region" description="Helical" evidence="11">
    <location>
        <begin position="33"/>
        <end position="53"/>
    </location>
</feature>
<organism evidence="12 13">
    <name type="scientific">Alligator mississippiensis</name>
    <name type="common">American alligator</name>
    <dbReference type="NCBI Taxonomy" id="8496"/>
    <lineage>
        <taxon>Eukaryota</taxon>
        <taxon>Metazoa</taxon>
        <taxon>Chordata</taxon>
        <taxon>Craniata</taxon>
        <taxon>Vertebrata</taxon>
        <taxon>Euteleostomi</taxon>
        <taxon>Archelosauria</taxon>
        <taxon>Archosauria</taxon>
        <taxon>Crocodylia</taxon>
        <taxon>Alligatoridae</taxon>
        <taxon>Alligatorinae</taxon>
        <taxon>Alligator</taxon>
    </lineage>
</organism>
<evidence type="ECO:0000313" key="12">
    <source>
        <dbReference type="EMBL" id="KYO34473.1"/>
    </source>
</evidence>
<feature type="transmembrane region" description="Helical" evidence="11">
    <location>
        <begin position="65"/>
        <end position="90"/>
    </location>
</feature>
<dbReference type="InterPro" id="IPR039205">
    <property type="entry name" value="NDUFA11"/>
</dbReference>
<comment type="caution">
    <text evidence="12">The sequence shown here is derived from an EMBL/GenBank/DDBJ whole genome shotgun (WGS) entry which is preliminary data.</text>
</comment>
<comment type="subcellular location">
    <subcellularLocation>
        <location evidence="1">Mitochondrion inner membrane</location>
        <topology evidence="1">Multi-pass membrane protein</topology>
        <orientation evidence="1">Matrix side</orientation>
    </subcellularLocation>
</comment>
<dbReference type="GO" id="GO:0045271">
    <property type="term" value="C:respiratory chain complex I"/>
    <property type="evidence" value="ECO:0007669"/>
    <property type="project" value="InterPro"/>
</dbReference>
<keyword evidence="5" id="KW-0999">Mitochondrion inner membrane</keyword>